<reference evidence="6 7" key="1">
    <citation type="submission" date="2019-11" db="EMBL/GenBank/DDBJ databases">
        <title>FDA dAtabase for Regulatory Grade micrObial Sequences (FDA-ARGOS): Supporting development and validation of Infectious Disease Dx tests.</title>
        <authorList>
            <person name="Turner S."/>
            <person name="Byrd R."/>
            <person name="Tallon L."/>
            <person name="Sadzewicz L."/>
            <person name="Vavikolanu K."/>
            <person name="Mehta A."/>
            <person name="Aluvathingal J."/>
            <person name="Nadendla S."/>
            <person name="Myers T."/>
            <person name="Yan Y."/>
            <person name="Sichtig H."/>
        </authorList>
    </citation>
    <scope>NUCLEOTIDE SEQUENCE [LARGE SCALE GENOMIC DNA]</scope>
    <source>
        <strain evidence="6 7">FDAARGOS_741</strain>
    </source>
</reference>
<keyword evidence="2 5" id="KW-0812">Transmembrane</keyword>
<feature type="transmembrane region" description="Helical" evidence="5">
    <location>
        <begin position="149"/>
        <end position="167"/>
    </location>
</feature>
<feature type="transmembrane region" description="Helical" evidence="5">
    <location>
        <begin position="62"/>
        <end position="86"/>
    </location>
</feature>
<feature type="transmembrane region" description="Helical" evidence="5">
    <location>
        <begin position="106"/>
        <end position="129"/>
    </location>
</feature>
<keyword evidence="3 5" id="KW-1133">Transmembrane helix</keyword>
<name>A0AAP9HE02_9BACL</name>
<dbReference type="CDD" id="cd16914">
    <property type="entry name" value="EcfT"/>
    <property type="match status" value="1"/>
</dbReference>
<comment type="subcellular location">
    <subcellularLocation>
        <location evidence="1">Membrane</location>
        <topology evidence="1">Multi-pass membrane protein</topology>
    </subcellularLocation>
</comment>
<organism evidence="6 7">
    <name type="scientific">Gemella morbillorum</name>
    <dbReference type="NCBI Taxonomy" id="29391"/>
    <lineage>
        <taxon>Bacteria</taxon>
        <taxon>Bacillati</taxon>
        <taxon>Bacillota</taxon>
        <taxon>Bacilli</taxon>
        <taxon>Bacillales</taxon>
        <taxon>Gemellaceae</taxon>
        <taxon>Gemella</taxon>
    </lineage>
</organism>
<feature type="transmembrane region" description="Helical" evidence="5">
    <location>
        <begin position="244"/>
        <end position="261"/>
    </location>
</feature>
<accession>A0AAP9HE02</accession>
<dbReference type="RefSeq" id="WP_004632474.1">
    <property type="nucleotide sequence ID" value="NZ_CP046314.1"/>
</dbReference>
<evidence type="ECO:0000256" key="3">
    <source>
        <dbReference type="ARBA" id="ARBA00022989"/>
    </source>
</evidence>
<dbReference type="Pfam" id="PF02361">
    <property type="entry name" value="CbiQ"/>
    <property type="match status" value="1"/>
</dbReference>
<dbReference type="PANTHER" id="PTHR33514">
    <property type="entry name" value="PROTEIN ABCI12, CHLOROPLASTIC"/>
    <property type="match status" value="1"/>
</dbReference>
<evidence type="ECO:0000313" key="7">
    <source>
        <dbReference type="Proteomes" id="UP000425411"/>
    </source>
</evidence>
<evidence type="ECO:0000256" key="1">
    <source>
        <dbReference type="ARBA" id="ARBA00004141"/>
    </source>
</evidence>
<dbReference type="GO" id="GO:0005886">
    <property type="term" value="C:plasma membrane"/>
    <property type="evidence" value="ECO:0007669"/>
    <property type="project" value="TreeGrafter"/>
</dbReference>
<dbReference type="EMBL" id="CP046314">
    <property type="protein sequence ID" value="QGS09727.1"/>
    <property type="molecule type" value="Genomic_DNA"/>
</dbReference>
<dbReference type="AlphaFoldDB" id="A0AAP9HE02"/>
<feature type="transmembrane region" description="Helical" evidence="5">
    <location>
        <begin position="25"/>
        <end position="56"/>
    </location>
</feature>
<sequence length="262" mass="29601">MNSSLISKYIPLNTIIHNLDPRVKLFFVICYFIDVFIAHSVGELLILSLFLVLAIILSKTNIAFLIDSVKAILLLIIFTSLVHLIFNKSGNIIFEFYAFKIYSGAFYGIALITVRFVLVVMMMVVFMGTTSPSDITHAIEKSLGFLKKIGIPISTFALVLSISLRFIPTILEETNRIINAQVSRGSDFNEGTLIQKTKKFIPILIPLFIGTLKRADELATAMEVRGYSTTTARSRYKELKYNKLDYLSYMLIILTTIFIVIM</sequence>
<proteinExistence type="predicted"/>
<protein>
    <submittedName>
        <fullName evidence="6">Energy-coupling factor transporter transmembrane protein EcfT</fullName>
    </submittedName>
</protein>
<dbReference type="PANTHER" id="PTHR33514:SF13">
    <property type="entry name" value="PROTEIN ABCI12, CHLOROPLASTIC"/>
    <property type="match status" value="1"/>
</dbReference>
<evidence type="ECO:0000313" key="6">
    <source>
        <dbReference type="EMBL" id="QGS09727.1"/>
    </source>
</evidence>
<dbReference type="InterPro" id="IPR003339">
    <property type="entry name" value="ABC/ECF_trnsptr_transmembrane"/>
</dbReference>
<evidence type="ECO:0000256" key="4">
    <source>
        <dbReference type="ARBA" id="ARBA00023136"/>
    </source>
</evidence>
<dbReference type="Proteomes" id="UP000425411">
    <property type="component" value="Chromosome"/>
</dbReference>
<gene>
    <name evidence="6" type="ORF">FOC49_07470</name>
</gene>
<evidence type="ECO:0000256" key="5">
    <source>
        <dbReference type="SAM" id="Phobius"/>
    </source>
</evidence>
<evidence type="ECO:0000256" key="2">
    <source>
        <dbReference type="ARBA" id="ARBA00022692"/>
    </source>
</evidence>
<keyword evidence="7" id="KW-1185">Reference proteome</keyword>
<keyword evidence="4 5" id="KW-0472">Membrane</keyword>